<protein>
    <submittedName>
        <fullName evidence="1">Uncharacterized protein</fullName>
    </submittedName>
</protein>
<proteinExistence type="predicted"/>
<comment type="caution">
    <text evidence="1">The sequence shown here is derived from an EMBL/GenBank/DDBJ whole genome shotgun (WGS) entry which is preliminary data.</text>
</comment>
<name>A0A8J3I8T6_9CHLR</name>
<reference evidence="1" key="1">
    <citation type="submission" date="2020-10" db="EMBL/GenBank/DDBJ databases">
        <title>Taxonomic study of unclassified bacteria belonging to the class Ktedonobacteria.</title>
        <authorList>
            <person name="Yabe S."/>
            <person name="Wang C.M."/>
            <person name="Zheng Y."/>
            <person name="Sakai Y."/>
            <person name="Cavaletti L."/>
            <person name="Monciardini P."/>
            <person name="Donadio S."/>
        </authorList>
    </citation>
    <scope>NUCLEOTIDE SEQUENCE</scope>
    <source>
        <strain evidence="1">SOSP1-1</strain>
    </source>
</reference>
<gene>
    <name evidence="1" type="ORF">KSX_77240</name>
</gene>
<dbReference type="AlphaFoldDB" id="A0A8J3I8T6"/>
<sequence length="73" mass="8505">MDRFDVEHITAVVKRRRETGTLVVEMRSDKTSWSQLDGVRGVKMIAREDCGILLTDEEAEEICEFNGWQKYPE</sequence>
<dbReference type="Proteomes" id="UP000612362">
    <property type="component" value="Unassembled WGS sequence"/>
</dbReference>
<dbReference type="RefSeq" id="WP_220198672.1">
    <property type="nucleotide sequence ID" value="NZ_BNJF01000005.1"/>
</dbReference>
<evidence type="ECO:0000313" key="2">
    <source>
        <dbReference type="Proteomes" id="UP000612362"/>
    </source>
</evidence>
<organism evidence="1 2">
    <name type="scientific">Ktedonospora formicarum</name>
    <dbReference type="NCBI Taxonomy" id="2778364"/>
    <lineage>
        <taxon>Bacteria</taxon>
        <taxon>Bacillati</taxon>
        <taxon>Chloroflexota</taxon>
        <taxon>Ktedonobacteria</taxon>
        <taxon>Ktedonobacterales</taxon>
        <taxon>Ktedonobacteraceae</taxon>
        <taxon>Ktedonospora</taxon>
    </lineage>
</organism>
<accession>A0A8J3I8T6</accession>
<keyword evidence="2" id="KW-1185">Reference proteome</keyword>
<dbReference type="EMBL" id="BNJF01000005">
    <property type="protein sequence ID" value="GHO49561.1"/>
    <property type="molecule type" value="Genomic_DNA"/>
</dbReference>
<evidence type="ECO:0000313" key="1">
    <source>
        <dbReference type="EMBL" id="GHO49561.1"/>
    </source>
</evidence>